<reference evidence="3 4" key="1">
    <citation type="journal article" date="2008" name="PLoS Genet.">
        <title>Genomic islands in the pathogenic filamentous fungus Aspergillus fumigatus.</title>
        <authorList>
            <person name="Fedorova N.D."/>
            <person name="Khaldi N."/>
            <person name="Joardar V.S."/>
            <person name="Maiti R."/>
            <person name="Amedeo P."/>
            <person name="Anderson M.J."/>
            <person name="Crabtree J."/>
            <person name="Silva J.C."/>
            <person name="Badger J.H."/>
            <person name="Albarraq A."/>
            <person name="Angiuoli S."/>
            <person name="Bussey H."/>
            <person name="Bowyer P."/>
            <person name="Cotty P.J."/>
            <person name="Dyer P.S."/>
            <person name="Egan A."/>
            <person name="Galens K."/>
            <person name="Fraser-Liggett C.M."/>
            <person name="Haas B.J."/>
            <person name="Inman J.M."/>
            <person name="Kent R."/>
            <person name="Lemieux S."/>
            <person name="Malavazi I."/>
            <person name="Orvis J."/>
            <person name="Roemer T."/>
            <person name="Ronning C.M."/>
            <person name="Sundaram J.P."/>
            <person name="Sutton G."/>
            <person name="Turner G."/>
            <person name="Venter J.C."/>
            <person name="White O.R."/>
            <person name="Whitty B.R."/>
            <person name="Youngman P."/>
            <person name="Wolfe K.H."/>
            <person name="Goldman G.H."/>
            <person name="Wortman J.R."/>
            <person name="Jiang B."/>
            <person name="Denning D.W."/>
            <person name="Nierman W.C."/>
        </authorList>
    </citation>
    <scope>NUCLEOTIDE SEQUENCE [LARGE SCALE GENOMIC DNA]</scope>
    <source>
        <strain evidence="4">CBS 144.89 / FGSC A1163 / CEA10</strain>
    </source>
</reference>
<evidence type="ECO:0000256" key="1">
    <source>
        <dbReference type="SAM" id="MobiDB-lite"/>
    </source>
</evidence>
<evidence type="ECO:0000259" key="2">
    <source>
        <dbReference type="Pfam" id="PF11790"/>
    </source>
</evidence>
<dbReference type="SUPFAM" id="SSF51445">
    <property type="entry name" value="(Trans)glycosidases"/>
    <property type="match status" value="1"/>
</dbReference>
<dbReference type="VEuPathDB" id="FungiDB:AFUB_074350"/>
<dbReference type="InterPro" id="IPR017853">
    <property type="entry name" value="GH"/>
</dbReference>
<dbReference type="PANTHER" id="PTHR34154:SF10">
    <property type="entry name" value="ASL1-LIKE GLYCOSYL HYDROLASE CATALYTIC DOMAIN-CONTAINING PROTEIN"/>
    <property type="match status" value="1"/>
</dbReference>
<gene>
    <name evidence="3" type="ORF">AFUB_074350</name>
</gene>
<sequence>MVHSPWSALRWEDRQADIMLATPRHSLLPQWLLSDVEPDCQRVSSDGRSNDNPVASVSPDGDPFTANTGPEERTNEGHHPASTMGNRQKRRRLKMVSFKNMLTAGLLASSAVAAPHGHQHRHIEKRSSTKRGAAYNDASAVQALGSNGSISWAYDWNMLASGTLPSGVEFVPMLWGSKMFGGWASAIEAALASGSQYILGFNEPDNSAQSAMSPSEAAQAYQQYITPYSGKAKLVSPGVTNSGSPGEGLDWMNTFLQSCTDCGISALAVHWYGNSAEEFKTFVNKAISFASEKGLESVWITEFALSNDINTGASSSESEQFLTEVLPWLDSQPMVARYAYFMCANNYLLSGSGLTSTGHVYVS</sequence>
<dbReference type="PhylomeDB" id="B0Y7M7"/>
<dbReference type="AlphaFoldDB" id="B0Y7M7"/>
<feature type="region of interest" description="Disordered" evidence="1">
    <location>
        <begin position="41"/>
        <end position="90"/>
    </location>
</feature>
<proteinExistence type="predicted"/>
<evidence type="ECO:0000313" key="3">
    <source>
        <dbReference type="EMBL" id="EDP49408.1"/>
    </source>
</evidence>
<dbReference type="EMBL" id="DS499599">
    <property type="protein sequence ID" value="EDP49408.1"/>
    <property type="molecule type" value="Genomic_DNA"/>
</dbReference>
<feature type="domain" description="Asl1-like glycosyl hydrolase catalytic" evidence="2">
    <location>
        <begin position="132"/>
        <end position="361"/>
    </location>
</feature>
<dbReference type="InterPro" id="IPR053183">
    <property type="entry name" value="ASL1"/>
</dbReference>
<name>B0Y7M7_ASPFC</name>
<dbReference type="FunFam" id="3.20.20.80:FF:000271">
    <property type="entry name" value="Alkali-sensitive linkage protein 1"/>
    <property type="match status" value="1"/>
</dbReference>
<accession>B0Y7M7</accession>
<evidence type="ECO:0000313" key="4">
    <source>
        <dbReference type="Proteomes" id="UP000001699"/>
    </source>
</evidence>
<protein>
    <recommendedName>
        <fullName evidence="2">Asl1-like glycosyl hydrolase catalytic domain-containing protein</fullName>
    </recommendedName>
</protein>
<feature type="compositionally biased region" description="Polar residues" evidence="1">
    <location>
        <begin position="42"/>
        <end position="55"/>
    </location>
</feature>
<dbReference type="HOGENOM" id="CLU_040908_4_0_1"/>
<dbReference type="Pfam" id="PF11790">
    <property type="entry name" value="Glyco_hydro_cc"/>
    <property type="match status" value="1"/>
</dbReference>
<feature type="compositionally biased region" description="Basic and acidic residues" evidence="1">
    <location>
        <begin position="70"/>
        <end position="79"/>
    </location>
</feature>
<feature type="region of interest" description="Disordered" evidence="1">
    <location>
        <begin position="113"/>
        <end position="132"/>
    </location>
</feature>
<dbReference type="OrthoDB" id="43654at2759"/>
<dbReference type="GO" id="GO:0009277">
    <property type="term" value="C:fungal-type cell wall"/>
    <property type="evidence" value="ECO:0007669"/>
    <property type="project" value="TreeGrafter"/>
</dbReference>
<dbReference type="Proteomes" id="UP000001699">
    <property type="component" value="Unassembled WGS sequence"/>
</dbReference>
<keyword evidence="4" id="KW-1185">Reference proteome</keyword>
<dbReference type="Gene3D" id="3.20.20.80">
    <property type="entry name" value="Glycosidases"/>
    <property type="match status" value="1"/>
</dbReference>
<dbReference type="PANTHER" id="PTHR34154">
    <property type="entry name" value="ALKALI-SENSITIVE LINKAGE PROTEIN 1"/>
    <property type="match status" value="1"/>
</dbReference>
<organism evidence="3 4">
    <name type="scientific">Aspergillus fumigatus (strain CBS 144.89 / FGSC A1163 / CEA10)</name>
    <name type="common">Neosartorya fumigata</name>
    <dbReference type="NCBI Taxonomy" id="451804"/>
    <lineage>
        <taxon>Eukaryota</taxon>
        <taxon>Fungi</taxon>
        <taxon>Dikarya</taxon>
        <taxon>Ascomycota</taxon>
        <taxon>Pezizomycotina</taxon>
        <taxon>Eurotiomycetes</taxon>
        <taxon>Eurotiomycetidae</taxon>
        <taxon>Eurotiales</taxon>
        <taxon>Aspergillaceae</taxon>
        <taxon>Aspergillus</taxon>
        <taxon>Aspergillus subgen. Fumigati</taxon>
    </lineage>
</organism>
<dbReference type="GO" id="GO:0071966">
    <property type="term" value="P:fungal-type cell wall polysaccharide metabolic process"/>
    <property type="evidence" value="ECO:0007669"/>
    <property type="project" value="TreeGrafter"/>
</dbReference>
<dbReference type="InterPro" id="IPR024655">
    <property type="entry name" value="Asl1_glyco_hydro_catalytic"/>
</dbReference>